<evidence type="ECO:0000313" key="2">
    <source>
        <dbReference type="EMBL" id="CAL1410909.1"/>
    </source>
</evidence>
<organism evidence="2 3">
    <name type="scientific">Linum trigynum</name>
    <dbReference type="NCBI Taxonomy" id="586398"/>
    <lineage>
        <taxon>Eukaryota</taxon>
        <taxon>Viridiplantae</taxon>
        <taxon>Streptophyta</taxon>
        <taxon>Embryophyta</taxon>
        <taxon>Tracheophyta</taxon>
        <taxon>Spermatophyta</taxon>
        <taxon>Magnoliopsida</taxon>
        <taxon>eudicotyledons</taxon>
        <taxon>Gunneridae</taxon>
        <taxon>Pentapetalae</taxon>
        <taxon>rosids</taxon>
        <taxon>fabids</taxon>
        <taxon>Malpighiales</taxon>
        <taxon>Linaceae</taxon>
        <taxon>Linum</taxon>
    </lineage>
</organism>
<dbReference type="PANTHER" id="PTHR33116">
    <property type="entry name" value="REVERSE TRANSCRIPTASE ZINC-BINDING DOMAIN-CONTAINING PROTEIN-RELATED-RELATED"/>
    <property type="match status" value="1"/>
</dbReference>
<dbReference type="AlphaFoldDB" id="A0AAV2GJQ5"/>
<keyword evidence="3" id="KW-1185">Reference proteome</keyword>
<dbReference type="PROSITE" id="PS50878">
    <property type="entry name" value="RT_POL"/>
    <property type="match status" value="1"/>
</dbReference>
<protein>
    <recommendedName>
        <fullName evidence="1">Reverse transcriptase domain-containing protein</fullName>
    </recommendedName>
</protein>
<gene>
    <name evidence="2" type="ORF">LTRI10_LOCUS50294</name>
</gene>
<dbReference type="PANTHER" id="PTHR33116:SF86">
    <property type="entry name" value="REVERSE TRANSCRIPTASE DOMAIN-CONTAINING PROTEIN"/>
    <property type="match status" value="1"/>
</dbReference>
<dbReference type="SUPFAM" id="SSF56219">
    <property type="entry name" value="DNase I-like"/>
    <property type="match status" value="1"/>
</dbReference>
<dbReference type="InterPro" id="IPR000477">
    <property type="entry name" value="RT_dom"/>
</dbReference>
<dbReference type="InterPro" id="IPR005135">
    <property type="entry name" value="Endo/exonuclease/phosphatase"/>
</dbReference>
<dbReference type="InterPro" id="IPR036691">
    <property type="entry name" value="Endo/exonu/phosph_ase_sf"/>
</dbReference>
<dbReference type="CDD" id="cd01650">
    <property type="entry name" value="RT_nLTR_like"/>
    <property type="match status" value="1"/>
</dbReference>
<dbReference type="Gene3D" id="3.60.10.10">
    <property type="entry name" value="Endonuclease/exonuclease/phosphatase"/>
    <property type="match status" value="1"/>
</dbReference>
<accession>A0AAV2GJQ5</accession>
<dbReference type="InterPro" id="IPR026960">
    <property type="entry name" value="RVT-Znf"/>
</dbReference>
<dbReference type="Pfam" id="PF00078">
    <property type="entry name" value="RVT_1"/>
    <property type="match status" value="1"/>
</dbReference>
<evidence type="ECO:0000313" key="3">
    <source>
        <dbReference type="Proteomes" id="UP001497516"/>
    </source>
</evidence>
<name>A0AAV2GJQ5_9ROSI</name>
<dbReference type="Proteomes" id="UP001497516">
    <property type="component" value="Chromosome 9"/>
</dbReference>
<dbReference type="InterPro" id="IPR043502">
    <property type="entry name" value="DNA/RNA_pol_sf"/>
</dbReference>
<reference evidence="2 3" key="1">
    <citation type="submission" date="2024-04" db="EMBL/GenBank/DDBJ databases">
        <authorList>
            <person name="Fracassetti M."/>
        </authorList>
    </citation>
    <scope>NUCLEOTIDE SEQUENCE [LARGE SCALE GENOMIC DNA]</scope>
</reference>
<proteinExistence type="predicted"/>
<dbReference type="EMBL" id="OZ034822">
    <property type="protein sequence ID" value="CAL1410909.1"/>
    <property type="molecule type" value="Genomic_DNA"/>
</dbReference>
<dbReference type="Pfam" id="PF03372">
    <property type="entry name" value="Exo_endo_phos"/>
    <property type="match status" value="1"/>
</dbReference>
<dbReference type="GO" id="GO:0003824">
    <property type="term" value="F:catalytic activity"/>
    <property type="evidence" value="ECO:0007669"/>
    <property type="project" value="InterPro"/>
</dbReference>
<sequence length="1210" mass="141171">MRNLGWKDGFGVGSTGRAGGLMVLWKPEVKVEIKGYSSNHIDMKVTDEGKEWRLTGVYGWPEQGNKPRTWNLIRQLGDLTDLPWVMTGDFNLVQCYAEKNGRYDANEQEMEGFNKALEECNLVDLGFYGRRFTWDNNHKDDTFLEERLDRMVATNQWMTLYPQARVYHLNRCGSDHNPLLLQTQVGEAEVRWGTFFRFEAYWQKHQDIKEVVEEGWRRNGGGSILQKLRRCEEKLKHWSKATFGNLKHRKKEIERVLGRIGKLQMNQALIQQRDALEKELEMIFEMEELKWKQRSRTEWLREGDKNTKYFHRRASERRERNTIRKLRYMNGELFEGQDRVAACLVAYYKQLYLAGPQRQGSQIIEAIPRKVTEEMNEGLLKPFTREEIWAALKQMGPLKAPGVDGMPALFFQKNWEVIGDDVTRELQGYLEGGFFPEELNQTLITLIPKKKTPVSPADFRPISLCRVLYKILSKVLANRLKEILPEIIVANQSAFVPGRLITDNIIVAFECFHTMEQKKKGKSGWMAAKLDITKAYDRVDWSFLEAVMTKLGFNERWIHLIMECVTTVSFSLLVNGHKTEWFKPTRGLRQGDPISPYLFLLVAEGLSGLISVAEREKKITGIRVKRGAPSISHLLFADDSILFTRATKQESEQLKRILNLYELESGQQVNLVKSELSFSPNIEANTRNELAGILGMKGVEFHEKYLGLPTRVGRGKRAAFGYLVDRVRSKVKHWKSKLLSIAGKEVLIKAVAQSQMTYAMSIFSIPMATVKEIQSLITNFWWGQQQEEKKTHWLRWEELSRPKKQGGLGFRDLKCFNIALLGKQLWRIIKEPQSLAARVLKAKYFPTRDVLEAEKGRNPSLVWRGLIEAQELIKKGYRWRVGNGESIDIWLDRWIPSSEGYKVTSPGTRIGETTSVAELMEVETRTWRYDLLQTHFNMEDQKQIEKILIPQQPCKDEKIWTKETTGIYSVRSAYKLWKNRHEEEFGELYTPVNWKRFWKLKIPPKVRLFAWRWIRDILPTRARIVERTQRGHVGCPFCDLPESQYHIFRDCAWVRRVSRDTPMHRLFERGETLTCEEWYCNLQETETDEQLGKFLVALWFIWDQRNSQMWNKRKLEEREIIPRAIGWLEEYLDMQEVESEAHRQRDGKWRPAQSTEFTISVDAGCLTGQGTGLGAVIRKRDGDFVAAAVKRTRRQWEAMEAEAMAVKFGM</sequence>
<feature type="domain" description="Reverse transcriptase" evidence="1">
    <location>
        <begin position="428"/>
        <end position="710"/>
    </location>
</feature>
<dbReference type="Pfam" id="PF13966">
    <property type="entry name" value="zf-RVT"/>
    <property type="match status" value="1"/>
</dbReference>
<evidence type="ECO:0000259" key="1">
    <source>
        <dbReference type="PROSITE" id="PS50878"/>
    </source>
</evidence>
<dbReference type="SUPFAM" id="SSF56672">
    <property type="entry name" value="DNA/RNA polymerases"/>
    <property type="match status" value="1"/>
</dbReference>